<name>A0A3B1CBU6_9ZZZZ</name>
<evidence type="ECO:0000313" key="2">
    <source>
        <dbReference type="EMBL" id="VAX16145.1"/>
    </source>
</evidence>
<sequence>MKIDGIDPASANKGLPSSKPVGKEPVSGASFASLYNSLISKTGASDPSSASASLLPGAGLPFMTPPVSGPDSFTGSMSVDRMESLFTDLEMFKNALANSDIPVDRLAPLVSEFVGRKDELAVMIGRIPDQELKSVVSDALTVVIDLVNQYHAGYTA</sequence>
<accession>A0A3B1CBU6</accession>
<protein>
    <submittedName>
        <fullName evidence="2">Uncharacterized protein</fullName>
    </submittedName>
</protein>
<evidence type="ECO:0000256" key="1">
    <source>
        <dbReference type="SAM" id="MobiDB-lite"/>
    </source>
</evidence>
<proteinExistence type="predicted"/>
<gene>
    <name evidence="2" type="ORF">MNBD_NITROSPINAE03-2086</name>
</gene>
<dbReference type="AlphaFoldDB" id="A0A3B1CBU6"/>
<dbReference type="EMBL" id="UOGB01000045">
    <property type="protein sequence ID" value="VAX16145.1"/>
    <property type="molecule type" value="Genomic_DNA"/>
</dbReference>
<reference evidence="2" key="1">
    <citation type="submission" date="2018-06" db="EMBL/GenBank/DDBJ databases">
        <authorList>
            <person name="Zhirakovskaya E."/>
        </authorList>
    </citation>
    <scope>NUCLEOTIDE SEQUENCE</scope>
</reference>
<feature type="region of interest" description="Disordered" evidence="1">
    <location>
        <begin position="1"/>
        <end position="24"/>
    </location>
</feature>
<organism evidence="2">
    <name type="scientific">hydrothermal vent metagenome</name>
    <dbReference type="NCBI Taxonomy" id="652676"/>
    <lineage>
        <taxon>unclassified sequences</taxon>
        <taxon>metagenomes</taxon>
        <taxon>ecological metagenomes</taxon>
    </lineage>
</organism>